<dbReference type="InterPro" id="IPR025103">
    <property type="entry name" value="DUF4011"/>
</dbReference>
<dbReference type="GO" id="GO:0004386">
    <property type="term" value="F:helicase activity"/>
    <property type="evidence" value="ECO:0007669"/>
    <property type="project" value="InterPro"/>
</dbReference>
<sequence length="1332" mass="155748">MEKILQTYLRRLTNLSGNNRSLLLLRLISDQFLDLHDLDFADGQPSFSVIQQLIAGKAKIKLSDEFDARDQSVNRISQKLRKIQRIENFIFQERGARDLYIGWPFVRGKFNDGTLVRCPLIFYPVSLSRTNGGWHLEQRKDVNITFNKTLLLGYAYYNKVALDEELIESVLNDLSMDSTVYRTELYNILKESNLELNFNQENFMDKLQPFENYKKAAFEEHERDGELKLYPEAVLGIFPQAGSYLMPDYVKLLDDPTIKDLSAFFGERVKENPEVQETTRYSDQVKEETTFTPFEMDASQEQALNLVKKGNSLTVQGPPGTGKSQLICNLISDFIARGKNVLLVCQKRAALDVVYERLQKQELHDFIGLVHDFKNDRKNIFEQIARQVESLDEYRQKNNGLDAIHLERNFQRASRQIDQITEELDDFKKALFDTEECGKSIKELYLTSDPDQPAFALNQQYRLFTYDALPEFLTRLSRYLDYHEKFENKPHFWTSGASFSNFSTQDFIKLKETLQEVPAYDEKLQTESALFTKVPIDFETALHFLSHKEKLEQLKTNLDNETVYTYYQQKLEHLPDQDTPWLSNLERTMLQCFKGAGLETSLQPGELGRFQEALEHAIRARKNIFSWIRWKLFSADKIFITRVLVANDLKSNREGFDVLLDRIDNRLNYEHIVSQVEATRWLTDFPKSFRKIDIQNWFFYQKLALKCIQLTDSIRTLNQFLPTKNTSREEYVLRVERLINFLEQIPLQLQLWSRYITEKQVRSILLGKEQLDDITQQLNEDFDSLVEYHKLKESFSSEENKIINELLERSLEKKEAVLSLFENSLALAWIDHIETKFPILKAVSSFRLDHLTQDLQQAIKDKMEASQEILLLKSRERTYANLEYNRLNNLVTYKDLYHQVTKKRKIWPIRRVISQFYEEVFSLLPCWLASPESASAIFPMEEMFDLVIFDEASQCFAERGIPAMYRGKQVVIAGDEKQLQPNDLYRVRWEDEPDDTSPELEVDSLLDLAKRHLTEVSLRGHYRSKSLELIEFSNLHFYGGRLKLLPDFHVANGDTPAIHYVKIDGQWKNNTNEPEADKVLSLLSKIGRDFPQKDVGVVTFNASQQGLILDKIEQAMDQGTFNAPKNLFVKNIENVQGDERDIIVFSPAYAPDENGNIQLRFGSLNQAGGENRLNVAVTRAREQIFMITSILPHQMHTEHTTNNGPKLLQAYLEYAKTVSDGEWSPNPQDDKSHHQDWYLRNQLRKVGQPFELRKSLPFADLTVTKEQSYQGLILTDDELFHDTLSSKEAHSYRQNHLIQKNWPFVQFYSREYWMNRSQTREKLMKFIHRVTE</sequence>
<reference evidence="4 5" key="1">
    <citation type="submission" date="2018-07" db="EMBL/GenBank/DDBJ databases">
        <title>Genomic Encyclopedia of Type Strains, Phase IV (KMG-IV): sequencing the most valuable type-strain genomes for metagenomic binning, comparative biology and taxonomic classification.</title>
        <authorList>
            <person name="Goeker M."/>
        </authorList>
    </citation>
    <scope>NUCLEOTIDE SEQUENCE [LARGE SCALE GENOMIC DNA]</scope>
    <source>
        <strain evidence="4 5">DSM 4134</strain>
    </source>
</reference>
<dbReference type="Pfam" id="PF13087">
    <property type="entry name" value="AAA_12"/>
    <property type="match status" value="1"/>
</dbReference>
<dbReference type="SUPFAM" id="SSF52540">
    <property type="entry name" value="P-loop containing nucleoside triphosphate hydrolases"/>
    <property type="match status" value="1"/>
</dbReference>
<evidence type="ECO:0000313" key="4">
    <source>
        <dbReference type="EMBL" id="RED99735.1"/>
    </source>
</evidence>
<dbReference type="Pfam" id="PF13086">
    <property type="entry name" value="AAA_11"/>
    <property type="match status" value="2"/>
</dbReference>
<name>A0A3D9L4K1_MARFU</name>
<organism evidence="4 5">
    <name type="scientific">Marinoscillum furvescens DSM 4134</name>
    <dbReference type="NCBI Taxonomy" id="1122208"/>
    <lineage>
        <taxon>Bacteria</taxon>
        <taxon>Pseudomonadati</taxon>
        <taxon>Bacteroidota</taxon>
        <taxon>Cytophagia</taxon>
        <taxon>Cytophagales</taxon>
        <taxon>Reichenbachiellaceae</taxon>
        <taxon>Marinoscillum</taxon>
    </lineage>
</organism>
<keyword evidence="1" id="KW-0175">Coiled coil</keyword>
<comment type="caution">
    <text evidence="4">The sequence shown here is derived from an EMBL/GenBank/DDBJ whole genome shotgun (WGS) entry which is preliminary data.</text>
</comment>
<feature type="domain" description="DNA2/NAM7 helicase helicase" evidence="2">
    <location>
        <begin position="758"/>
        <end position="981"/>
    </location>
</feature>
<protein>
    <submittedName>
        <fullName evidence="4">Uncharacterized protein DUF4011</fullName>
    </submittedName>
</protein>
<evidence type="ECO:0000259" key="2">
    <source>
        <dbReference type="Pfam" id="PF13086"/>
    </source>
</evidence>
<dbReference type="EMBL" id="QREG01000007">
    <property type="protein sequence ID" value="RED99735.1"/>
    <property type="molecule type" value="Genomic_DNA"/>
</dbReference>
<dbReference type="Proteomes" id="UP000256779">
    <property type="component" value="Unassembled WGS sequence"/>
</dbReference>
<keyword evidence="5" id="KW-1185">Reference proteome</keyword>
<feature type="domain" description="DNA2/NAM7 helicase-like C-terminal" evidence="3">
    <location>
        <begin position="1011"/>
        <end position="1188"/>
    </location>
</feature>
<dbReference type="InterPro" id="IPR047187">
    <property type="entry name" value="SF1_C_Upf1"/>
</dbReference>
<proteinExistence type="predicted"/>
<gene>
    <name evidence="4" type="ORF">C7460_10717</name>
</gene>
<dbReference type="InterPro" id="IPR045055">
    <property type="entry name" value="DNA2/NAM7-like"/>
</dbReference>
<feature type="coiled-coil region" evidence="1">
    <location>
        <begin position="403"/>
        <end position="430"/>
    </location>
</feature>
<dbReference type="PANTHER" id="PTHR10887">
    <property type="entry name" value="DNA2/NAM7 HELICASE FAMILY"/>
    <property type="match status" value="1"/>
</dbReference>
<dbReference type="InterPro" id="IPR027417">
    <property type="entry name" value="P-loop_NTPase"/>
</dbReference>
<dbReference type="InterPro" id="IPR041679">
    <property type="entry name" value="DNA2/NAM7-like_C"/>
</dbReference>
<dbReference type="PANTHER" id="PTHR10887:SF530">
    <property type="entry name" value="SUPERFAMILY I DNA HELICASES"/>
    <property type="match status" value="1"/>
</dbReference>
<dbReference type="RefSeq" id="WP_115867762.1">
    <property type="nucleotide sequence ID" value="NZ_QREG01000007.1"/>
</dbReference>
<accession>A0A3D9L4K1</accession>
<feature type="coiled-coil region" evidence="1">
    <location>
        <begin position="848"/>
        <end position="875"/>
    </location>
</feature>
<dbReference type="Pfam" id="PF13195">
    <property type="entry name" value="DUF4011"/>
    <property type="match status" value="1"/>
</dbReference>
<feature type="domain" description="DNA2/NAM7 helicase helicase" evidence="2">
    <location>
        <begin position="296"/>
        <end position="428"/>
    </location>
</feature>
<dbReference type="OrthoDB" id="9757917at2"/>
<evidence type="ECO:0000259" key="3">
    <source>
        <dbReference type="Pfam" id="PF13087"/>
    </source>
</evidence>
<dbReference type="CDD" id="cd18808">
    <property type="entry name" value="SF1_C_Upf1"/>
    <property type="match status" value="1"/>
</dbReference>
<evidence type="ECO:0000256" key="1">
    <source>
        <dbReference type="SAM" id="Coils"/>
    </source>
</evidence>
<dbReference type="InterPro" id="IPR041677">
    <property type="entry name" value="DNA2/NAM7_AAA_11"/>
</dbReference>
<dbReference type="Gene3D" id="3.40.50.300">
    <property type="entry name" value="P-loop containing nucleotide triphosphate hydrolases"/>
    <property type="match status" value="3"/>
</dbReference>
<evidence type="ECO:0000313" key="5">
    <source>
        <dbReference type="Proteomes" id="UP000256779"/>
    </source>
</evidence>